<dbReference type="PANTHER" id="PTHR30250:SF26">
    <property type="entry name" value="PSMA PROTEIN"/>
    <property type="match status" value="1"/>
</dbReference>
<dbReference type="Proteomes" id="UP000215002">
    <property type="component" value="Chromosome"/>
</dbReference>
<protein>
    <recommendedName>
        <fullName evidence="9">Membrane protein involved in the export of O-antigen and teichoic acid</fullName>
    </recommendedName>
</protein>
<dbReference type="InterPro" id="IPR050833">
    <property type="entry name" value="Poly_Biosynth_Transport"/>
</dbReference>
<evidence type="ECO:0000256" key="3">
    <source>
        <dbReference type="ARBA" id="ARBA00022692"/>
    </source>
</evidence>
<dbReference type="EMBL" id="CP022743">
    <property type="protein sequence ID" value="ASU36716.1"/>
    <property type="molecule type" value="Genomic_DNA"/>
</dbReference>
<feature type="transmembrane region" description="Helical" evidence="6">
    <location>
        <begin position="84"/>
        <end position="106"/>
    </location>
</feature>
<evidence type="ECO:0000256" key="2">
    <source>
        <dbReference type="ARBA" id="ARBA00022475"/>
    </source>
</evidence>
<dbReference type="GO" id="GO:0005886">
    <property type="term" value="C:plasma membrane"/>
    <property type="evidence" value="ECO:0007669"/>
    <property type="project" value="UniProtKB-SubCell"/>
</dbReference>
<accession>A0A223P3R1</accession>
<sequence length="460" mass="50702">MRTKQALIKNSIVGVWSKISILLFRIIQVPLLLSFLGVEGYGLWLVISSLPSWLTLANMGFGSVSANEMSIAMANGDVNKARKILSSTVALIFSISLIGILLIVSIVPFIPWEVFIKLPASRHNELAYTIIWLSSSVFLSFTTDVLSGRFRAARRAHVSMLLDSFKPWLELLLMVIVLRFSARYDYLALSLLLSMVGYLIINTWLSGRSLPSLAFSFKAIEVSQFRLLFRKGIAFQAFPLGNALLFQGNLLVIQGVLGPVSVALFATTRTLVRSINQLMEMVNAIIWPELSVLIGTNDLVKAARLHRIGVGFTFISSVVCVLILSVFGHSIYELWTGKAIALPQHLLILFLLPIVFNSIWYTSSVVHTSCNQHEGLAIRYLIASALAIITCGVLSYYKGVEGAALSTLTVDLILIPYVIKRSLKLTGDTMSQFIAGIGHEIKLGISTAKQMLRVPKKVAE</sequence>
<keyword evidence="8" id="KW-1185">Reference proteome</keyword>
<comment type="subcellular location">
    <subcellularLocation>
        <location evidence="1">Cell membrane</location>
        <topology evidence="1">Multi-pass membrane protein</topology>
    </subcellularLocation>
</comment>
<feature type="transmembrane region" description="Helical" evidence="6">
    <location>
        <begin position="403"/>
        <end position="419"/>
    </location>
</feature>
<keyword evidence="3 6" id="KW-0812">Transmembrane</keyword>
<evidence type="ECO:0008006" key="9">
    <source>
        <dbReference type="Google" id="ProtNLM"/>
    </source>
</evidence>
<feature type="transmembrane region" description="Helical" evidence="6">
    <location>
        <begin position="41"/>
        <end position="64"/>
    </location>
</feature>
<feature type="transmembrane region" description="Helical" evidence="6">
    <location>
        <begin position="344"/>
        <end position="366"/>
    </location>
</feature>
<evidence type="ECO:0000256" key="5">
    <source>
        <dbReference type="ARBA" id="ARBA00023136"/>
    </source>
</evidence>
<dbReference type="AlphaFoldDB" id="A0A223P3R1"/>
<feature type="transmembrane region" description="Helical" evidence="6">
    <location>
        <begin position="186"/>
        <end position="206"/>
    </location>
</feature>
<keyword evidence="4 6" id="KW-1133">Transmembrane helix</keyword>
<reference evidence="7 8" key="1">
    <citation type="submission" date="2017-08" db="EMBL/GenBank/DDBJ databases">
        <title>Complete genome sequence of Mucilaginibacter sp. strain BJC16-A31.</title>
        <authorList>
            <consortium name="Henan University of Science and Technology"/>
            <person name="You X."/>
        </authorList>
    </citation>
    <scope>NUCLEOTIDE SEQUENCE [LARGE SCALE GENOMIC DNA]</scope>
    <source>
        <strain evidence="7 8">BJC16-A31</strain>
    </source>
</reference>
<evidence type="ECO:0000313" key="7">
    <source>
        <dbReference type="EMBL" id="ASU36716.1"/>
    </source>
</evidence>
<dbReference type="OrthoDB" id="7011692at2"/>
<proteinExistence type="predicted"/>
<evidence type="ECO:0000256" key="4">
    <source>
        <dbReference type="ARBA" id="ARBA00022989"/>
    </source>
</evidence>
<evidence type="ECO:0000256" key="6">
    <source>
        <dbReference type="SAM" id="Phobius"/>
    </source>
</evidence>
<dbReference type="KEGG" id="muc:MuYL_4833"/>
<feature type="transmembrane region" description="Helical" evidence="6">
    <location>
        <begin position="251"/>
        <end position="272"/>
    </location>
</feature>
<dbReference type="PANTHER" id="PTHR30250">
    <property type="entry name" value="PST FAMILY PREDICTED COLANIC ACID TRANSPORTER"/>
    <property type="match status" value="1"/>
</dbReference>
<feature type="transmembrane region" description="Helical" evidence="6">
    <location>
        <begin position="12"/>
        <end position="35"/>
    </location>
</feature>
<keyword evidence="5 6" id="KW-0472">Membrane</keyword>
<evidence type="ECO:0000313" key="8">
    <source>
        <dbReference type="Proteomes" id="UP000215002"/>
    </source>
</evidence>
<feature type="transmembrane region" description="Helical" evidence="6">
    <location>
        <begin position="126"/>
        <end position="146"/>
    </location>
</feature>
<organism evidence="7 8">
    <name type="scientific">Mucilaginibacter xinganensis</name>
    <dbReference type="NCBI Taxonomy" id="1234841"/>
    <lineage>
        <taxon>Bacteria</taxon>
        <taxon>Pseudomonadati</taxon>
        <taxon>Bacteroidota</taxon>
        <taxon>Sphingobacteriia</taxon>
        <taxon>Sphingobacteriales</taxon>
        <taxon>Sphingobacteriaceae</taxon>
        <taxon>Mucilaginibacter</taxon>
    </lineage>
</organism>
<feature type="transmembrane region" description="Helical" evidence="6">
    <location>
        <begin position="378"/>
        <end position="397"/>
    </location>
</feature>
<dbReference type="RefSeq" id="WP_094572697.1">
    <property type="nucleotide sequence ID" value="NZ_CP022743.1"/>
</dbReference>
<name>A0A223P3R1_9SPHI</name>
<evidence type="ECO:0000256" key="1">
    <source>
        <dbReference type="ARBA" id="ARBA00004651"/>
    </source>
</evidence>
<keyword evidence="2" id="KW-1003">Cell membrane</keyword>
<gene>
    <name evidence="7" type="ORF">MuYL_4833</name>
</gene>
<feature type="transmembrane region" description="Helical" evidence="6">
    <location>
        <begin position="308"/>
        <end position="332"/>
    </location>
</feature>